<evidence type="ECO:0000256" key="1">
    <source>
        <dbReference type="SAM" id="SignalP"/>
    </source>
</evidence>
<keyword evidence="2" id="KW-0449">Lipoprotein</keyword>
<dbReference type="OrthoDB" id="192696at2"/>
<keyword evidence="1" id="KW-0732">Signal</keyword>
<evidence type="ECO:0000313" key="2">
    <source>
        <dbReference type="EMBL" id="SFV74112.1"/>
    </source>
</evidence>
<accession>A0A1K1LHD9</accession>
<dbReference type="Proteomes" id="UP000186323">
    <property type="component" value="Chromosome I"/>
</dbReference>
<feature type="signal peptide" evidence="1">
    <location>
        <begin position="1"/>
        <end position="24"/>
    </location>
</feature>
<dbReference type="InterPro" id="IPR016986">
    <property type="entry name" value="UCP031982_abhydr"/>
</dbReference>
<name>A0A1K1LHD9_9BACT</name>
<dbReference type="RefSeq" id="WP_072336752.1">
    <property type="nucleotide sequence ID" value="NZ_LT630450.1"/>
</dbReference>
<protein>
    <submittedName>
        <fullName evidence="2">Probable lipoprotein signal peptide</fullName>
    </submittedName>
</protein>
<keyword evidence="3" id="KW-1185">Reference proteome</keyword>
<organism evidence="2 3">
    <name type="scientific">Desulfovibrio piger</name>
    <dbReference type="NCBI Taxonomy" id="901"/>
    <lineage>
        <taxon>Bacteria</taxon>
        <taxon>Pseudomonadati</taxon>
        <taxon>Thermodesulfobacteriota</taxon>
        <taxon>Desulfovibrionia</taxon>
        <taxon>Desulfovibrionales</taxon>
        <taxon>Desulfovibrionaceae</taxon>
        <taxon>Desulfovibrio</taxon>
    </lineage>
</organism>
<dbReference type="AlphaFoldDB" id="A0A1K1LHD9"/>
<dbReference type="InterPro" id="IPR029058">
    <property type="entry name" value="AB_hydrolase_fold"/>
</dbReference>
<dbReference type="SUPFAM" id="SSF53474">
    <property type="entry name" value="alpha/beta-Hydrolases"/>
    <property type="match status" value="1"/>
</dbReference>
<evidence type="ECO:0000313" key="3">
    <source>
        <dbReference type="Proteomes" id="UP000186323"/>
    </source>
</evidence>
<dbReference type="KEGG" id="dpg:DESPIGER_2290"/>
<feature type="chain" id="PRO_5012340119" evidence="1">
    <location>
        <begin position="25"/>
        <end position="354"/>
    </location>
</feature>
<gene>
    <name evidence="2" type="ORF">DESPIGER_2290</name>
</gene>
<reference evidence="3" key="1">
    <citation type="submission" date="2016-10" db="EMBL/GenBank/DDBJ databases">
        <authorList>
            <person name="Wegmann U."/>
        </authorList>
    </citation>
    <scope>NUCLEOTIDE SEQUENCE [LARGE SCALE GENOMIC DNA]</scope>
</reference>
<dbReference type="EMBL" id="LT630450">
    <property type="protein sequence ID" value="SFV74112.1"/>
    <property type="molecule type" value="Genomic_DNA"/>
</dbReference>
<sequence length="354" mass="38775">MPVRSAIIMALLCLSCLTAVPALAENGYNPGFRTLGFWQQESGIRVDVNVWYPSVRAPRSLSYAPWTIRGARNGKPVPGRFPLILLSHPSSGTRFSFHDTAAALAARGFVVAAPTHPRDCMANMDHLFLWEQLKNRALELSATMDLLLADKDIGPSIDPKRIGVLGYGSGATAALLLGGALPDCSGWMDYCRKAPLDDAYCYEQPRARMDSMCTHFPLDPRSLTDPRVKAIAAVGPVFGMLFSSQGLAGLHPHLLLVSLEHDDLSIPSLHADALYERMGRKPAHLFLDKADMSLLMAPCPPSLANELPEMCHDELDPLRQQLFSTLTRRLAAFFLEWLGTQEATEGFFSLGTGE</sequence>
<dbReference type="PIRSF" id="PIRSF031982">
    <property type="entry name" value="UCP031982_abhydr"/>
    <property type="match status" value="1"/>
</dbReference>
<dbReference type="Gene3D" id="3.40.50.1820">
    <property type="entry name" value="alpha/beta hydrolase"/>
    <property type="match status" value="1"/>
</dbReference>
<proteinExistence type="predicted"/>